<evidence type="ECO:0000313" key="2">
    <source>
        <dbReference type="Proteomes" id="UP000203504"/>
    </source>
</evidence>
<dbReference type="GeneID" id="29124401"/>
<proteinExistence type="predicted"/>
<dbReference type="KEGG" id="vg:29124401"/>
<dbReference type="Pfam" id="PF20036">
    <property type="entry name" value="Gp13-like"/>
    <property type="match status" value="1"/>
</dbReference>
<dbReference type="RefSeq" id="YP_009302942.1">
    <property type="nucleotide sequence ID" value="NC_031250.1"/>
</dbReference>
<organism evidence="1 2">
    <name type="scientific">Salmonella phage BP63</name>
    <dbReference type="NCBI Taxonomy" id="1543205"/>
    <lineage>
        <taxon>Viruses</taxon>
        <taxon>Duplodnaviria</taxon>
        <taxon>Heunggongvirae</taxon>
        <taxon>Uroviricota</taxon>
        <taxon>Caudoviricetes</taxon>
        <taxon>Rosemountvirus</taxon>
        <taxon>Rosemountvirus BP63</taxon>
    </lineage>
</organism>
<reference evidence="2" key="1">
    <citation type="submission" date="2014-08" db="EMBL/GenBank/DDBJ databases">
        <authorList>
            <person name="Mandeville R."/>
        </authorList>
    </citation>
    <scope>NUCLEOTIDE SEQUENCE [LARGE SCALE GENOMIC DNA]</scope>
</reference>
<accession>A0A140XG54</accession>
<dbReference type="Proteomes" id="UP000203504">
    <property type="component" value="Segment"/>
</dbReference>
<keyword evidence="2" id="KW-1185">Reference proteome</keyword>
<sequence length="325" mass="34701">MSLYIFNEQVRSTATELVDQDVQKFNEASAGTLILGNQYVIGDYVEQAMWQLVDGIATRRNAYAGTNKVDAQTLGQILDRSVKIDGRVGPLNITGTMMRRIGAGDTEPAAVVAAQASAAMFQDYLNTTAACLVAAIGANADVVLDVTSGSGAAANITMQNLNKVNAKMGDRSQQIRAYIMHSTAFHSLIDQAINNTEHLFQIGDLNVYKDFLGRRYVVSDIPALVDGAGASAKYRTLGLTPSAAIVQVGGLYDMVTSEQTGGENILRQMQGEYDFNVSLKGYSWVGHKAGQSPTDEDLAAQASWSKVATSNKDTAGVMLLAKSAI</sequence>
<dbReference type="EMBL" id="KM366099">
    <property type="protein sequence ID" value="AIT13844.1"/>
    <property type="molecule type" value="Genomic_DNA"/>
</dbReference>
<dbReference type="OrthoDB" id="4289at10239"/>
<protein>
    <submittedName>
        <fullName evidence="1">Major capsid protein</fullName>
    </submittedName>
</protein>
<name>A0A140XG54_9CAUD</name>
<gene>
    <name evidence="1" type="ORF">BP63_23</name>
</gene>
<dbReference type="InterPro" id="IPR045404">
    <property type="entry name" value="Gp13-like"/>
</dbReference>
<evidence type="ECO:0000313" key="1">
    <source>
        <dbReference type="EMBL" id="AIT13844.1"/>
    </source>
</evidence>